<dbReference type="InterPro" id="IPR036513">
    <property type="entry name" value="STAS_dom_sf"/>
</dbReference>
<evidence type="ECO:0000313" key="2">
    <source>
        <dbReference type="EMBL" id="GID59804.1"/>
    </source>
</evidence>
<sequence length="122" mass="12689">MTGPFTVRKHHDGGGAVRIAVSGDIDHDVSEALTHILLNALDQTAVRMLVVDLSGVTHLGAAGVRSLLTGRREANRHGCGFRVVGASDLALDVIRAAGVVRALSVTVGPDLTAVRCGEDAMR</sequence>
<comment type="caution">
    <text evidence="2">The sequence shown here is derived from an EMBL/GenBank/DDBJ whole genome shotgun (WGS) entry which is preliminary data.</text>
</comment>
<dbReference type="InterPro" id="IPR058548">
    <property type="entry name" value="MlaB-like_STAS"/>
</dbReference>
<keyword evidence="3" id="KW-1185">Reference proteome</keyword>
<gene>
    <name evidence="2" type="ORF">Aco03nite_082080</name>
</gene>
<proteinExistence type="predicted"/>
<dbReference type="Proteomes" id="UP000612282">
    <property type="component" value="Unassembled WGS sequence"/>
</dbReference>
<dbReference type="SUPFAM" id="SSF52091">
    <property type="entry name" value="SpoIIaa-like"/>
    <property type="match status" value="1"/>
</dbReference>
<evidence type="ECO:0000259" key="1">
    <source>
        <dbReference type="PROSITE" id="PS50801"/>
    </source>
</evidence>
<dbReference type="InterPro" id="IPR002645">
    <property type="entry name" value="STAS_dom"/>
</dbReference>
<accession>A0ABQ3XMR7</accession>
<evidence type="ECO:0000313" key="3">
    <source>
        <dbReference type="Proteomes" id="UP000612282"/>
    </source>
</evidence>
<name>A0ABQ3XMR7_9ACTN</name>
<dbReference type="Gene3D" id="3.30.750.24">
    <property type="entry name" value="STAS domain"/>
    <property type="match status" value="1"/>
</dbReference>
<dbReference type="CDD" id="cd07043">
    <property type="entry name" value="STAS_anti-anti-sigma_factors"/>
    <property type="match status" value="1"/>
</dbReference>
<organism evidence="2 3">
    <name type="scientific">Actinoplanes couchii</name>
    <dbReference type="NCBI Taxonomy" id="403638"/>
    <lineage>
        <taxon>Bacteria</taxon>
        <taxon>Bacillati</taxon>
        <taxon>Actinomycetota</taxon>
        <taxon>Actinomycetes</taxon>
        <taxon>Micromonosporales</taxon>
        <taxon>Micromonosporaceae</taxon>
        <taxon>Actinoplanes</taxon>
    </lineage>
</organism>
<feature type="domain" description="STAS" evidence="1">
    <location>
        <begin position="15"/>
        <end position="122"/>
    </location>
</feature>
<dbReference type="Pfam" id="PF13466">
    <property type="entry name" value="STAS_2"/>
    <property type="match status" value="1"/>
</dbReference>
<dbReference type="RefSeq" id="WP_203806235.1">
    <property type="nucleotide sequence ID" value="NZ_BAAAQE010000005.1"/>
</dbReference>
<reference evidence="2 3" key="1">
    <citation type="submission" date="2021-01" db="EMBL/GenBank/DDBJ databases">
        <title>Whole genome shotgun sequence of Actinoplanes couchii NBRC 106145.</title>
        <authorList>
            <person name="Komaki H."/>
            <person name="Tamura T."/>
        </authorList>
    </citation>
    <scope>NUCLEOTIDE SEQUENCE [LARGE SCALE GENOMIC DNA]</scope>
    <source>
        <strain evidence="2 3">NBRC 106145</strain>
    </source>
</reference>
<protein>
    <recommendedName>
        <fullName evidence="1">STAS domain-containing protein</fullName>
    </recommendedName>
</protein>
<dbReference type="EMBL" id="BOMG01000102">
    <property type="protein sequence ID" value="GID59804.1"/>
    <property type="molecule type" value="Genomic_DNA"/>
</dbReference>
<dbReference type="PROSITE" id="PS50801">
    <property type="entry name" value="STAS"/>
    <property type="match status" value="1"/>
</dbReference>